<evidence type="ECO:0000259" key="1">
    <source>
        <dbReference type="PROSITE" id="PS50017"/>
    </source>
</evidence>
<dbReference type="PROSITE" id="PS50017">
    <property type="entry name" value="DEATH_DOMAIN"/>
    <property type="match status" value="1"/>
</dbReference>
<dbReference type="GeneID" id="109587145"/>
<dbReference type="InterPro" id="IPR011029">
    <property type="entry name" value="DEATH-like_dom_sf"/>
</dbReference>
<accession>A0AAN0JPH8</accession>
<dbReference type="EnsemblMetazoa" id="XM_020003381.1">
    <property type="protein sequence ID" value="XP_019858940.1"/>
    <property type="gene ID" value="LOC109587145"/>
</dbReference>
<name>A0AAN0JPH8_AMPQE</name>
<protein>
    <recommendedName>
        <fullName evidence="1">Death domain-containing protein</fullName>
    </recommendedName>
</protein>
<dbReference type="KEGG" id="aqu:109587145"/>
<organism evidence="2 3">
    <name type="scientific">Amphimedon queenslandica</name>
    <name type="common">Sponge</name>
    <dbReference type="NCBI Taxonomy" id="400682"/>
    <lineage>
        <taxon>Eukaryota</taxon>
        <taxon>Metazoa</taxon>
        <taxon>Porifera</taxon>
        <taxon>Demospongiae</taxon>
        <taxon>Heteroscleromorpha</taxon>
        <taxon>Haplosclerida</taxon>
        <taxon>Niphatidae</taxon>
        <taxon>Amphimedon</taxon>
    </lineage>
</organism>
<dbReference type="GO" id="GO:0007165">
    <property type="term" value="P:signal transduction"/>
    <property type="evidence" value="ECO:0007669"/>
    <property type="project" value="InterPro"/>
</dbReference>
<feature type="domain" description="Death" evidence="1">
    <location>
        <begin position="45"/>
        <end position="102"/>
    </location>
</feature>
<dbReference type="AlphaFoldDB" id="A0AAN0JPH8"/>
<proteinExistence type="predicted"/>
<keyword evidence="3" id="KW-1185">Reference proteome</keyword>
<dbReference type="Proteomes" id="UP000007879">
    <property type="component" value="Unassembled WGS sequence"/>
</dbReference>
<evidence type="ECO:0000313" key="2">
    <source>
        <dbReference type="EnsemblMetazoa" id="XP_019858940.1"/>
    </source>
</evidence>
<reference evidence="3" key="1">
    <citation type="journal article" date="2010" name="Nature">
        <title>The Amphimedon queenslandica genome and the evolution of animal complexity.</title>
        <authorList>
            <person name="Srivastava M."/>
            <person name="Simakov O."/>
            <person name="Chapman J."/>
            <person name="Fahey B."/>
            <person name="Gauthier M.E."/>
            <person name="Mitros T."/>
            <person name="Richards G.S."/>
            <person name="Conaco C."/>
            <person name="Dacre M."/>
            <person name="Hellsten U."/>
            <person name="Larroux C."/>
            <person name="Putnam N.H."/>
            <person name="Stanke M."/>
            <person name="Adamska M."/>
            <person name="Darling A."/>
            <person name="Degnan S.M."/>
            <person name="Oakley T.H."/>
            <person name="Plachetzki D.C."/>
            <person name="Zhai Y."/>
            <person name="Adamski M."/>
            <person name="Calcino A."/>
            <person name="Cummins S.F."/>
            <person name="Goodstein D.M."/>
            <person name="Harris C."/>
            <person name="Jackson D.J."/>
            <person name="Leys S.P."/>
            <person name="Shu S."/>
            <person name="Woodcroft B.J."/>
            <person name="Vervoort M."/>
            <person name="Kosik K.S."/>
            <person name="Manning G."/>
            <person name="Degnan B.M."/>
            <person name="Rokhsar D.S."/>
        </authorList>
    </citation>
    <scope>NUCLEOTIDE SEQUENCE [LARGE SCALE GENOMIC DNA]</scope>
</reference>
<dbReference type="SUPFAM" id="SSF47986">
    <property type="entry name" value="DEATH domain"/>
    <property type="match status" value="1"/>
</dbReference>
<dbReference type="InterPro" id="IPR000488">
    <property type="entry name" value="Death_dom"/>
</dbReference>
<reference evidence="2" key="2">
    <citation type="submission" date="2024-06" db="UniProtKB">
        <authorList>
            <consortium name="EnsemblMetazoa"/>
        </authorList>
    </citation>
    <scope>IDENTIFICATION</scope>
</reference>
<sequence length="270" mass="29781">MLLLISGDVELNPGPMIDDEPDIFLLLQWLEPLVDWKPFGLLLPGITQHEISVIEQVDAKHQKLALFSKWLNTHPTATWRDVLNALTKTEEIDLLQTINDQLEVHQCTGGNTDALTSTVPVVSTVSSSISVINKPVTMTSGNTPSAILRMNYATLVDAITNNLYRVTNGLYAKGLIPMETVNHIQTAASSDVVKSGKLMSVLQQQLESSLNPGQYLTEICYVLTTQQDCTLTDILTSILHQLEIMSNLSRHVQVIGFSKEEISTSVPWSS</sequence>
<dbReference type="Gene3D" id="1.10.533.10">
    <property type="entry name" value="Death Domain, Fas"/>
    <property type="match status" value="1"/>
</dbReference>
<dbReference type="RefSeq" id="XP_019858940.1">
    <property type="nucleotide sequence ID" value="XM_020003381.1"/>
</dbReference>
<evidence type="ECO:0000313" key="3">
    <source>
        <dbReference type="Proteomes" id="UP000007879"/>
    </source>
</evidence>